<keyword evidence="1" id="KW-0472">Membrane</keyword>
<proteinExistence type="predicted"/>
<dbReference type="EMBL" id="JAUSUP010000009">
    <property type="protein sequence ID" value="MDQ0352503.1"/>
    <property type="molecule type" value="Genomic_DNA"/>
</dbReference>
<name>A0ABU0DVL7_9BACI</name>
<comment type="caution">
    <text evidence="2">The sequence shown here is derived from an EMBL/GenBank/DDBJ whole genome shotgun (WGS) entry which is preliminary data.</text>
</comment>
<dbReference type="RefSeq" id="WP_307069133.1">
    <property type="nucleotide sequence ID" value="NZ_JAUSUP010000009.1"/>
</dbReference>
<keyword evidence="1" id="KW-0812">Transmembrane</keyword>
<keyword evidence="1" id="KW-1133">Transmembrane helix</keyword>
<dbReference type="Proteomes" id="UP001236723">
    <property type="component" value="Unassembled WGS sequence"/>
</dbReference>
<gene>
    <name evidence="2" type="ORF">J2R98_002348</name>
</gene>
<evidence type="ECO:0008006" key="4">
    <source>
        <dbReference type="Google" id="ProtNLM"/>
    </source>
</evidence>
<reference evidence="2 3" key="1">
    <citation type="submission" date="2023-07" db="EMBL/GenBank/DDBJ databases">
        <title>Genomic Encyclopedia of Type Strains, Phase IV (KMG-IV): sequencing the most valuable type-strain genomes for metagenomic binning, comparative biology and taxonomic classification.</title>
        <authorList>
            <person name="Goeker M."/>
        </authorList>
    </citation>
    <scope>NUCLEOTIDE SEQUENCE [LARGE SCALE GENOMIC DNA]</scope>
    <source>
        <strain evidence="2 3">DSM 15448</strain>
    </source>
</reference>
<evidence type="ECO:0000313" key="3">
    <source>
        <dbReference type="Proteomes" id="UP001236723"/>
    </source>
</evidence>
<organism evidence="2 3">
    <name type="scientific">Alkalibacillus filiformis</name>
    <dbReference type="NCBI Taxonomy" id="200990"/>
    <lineage>
        <taxon>Bacteria</taxon>
        <taxon>Bacillati</taxon>
        <taxon>Bacillota</taxon>
        <taxon>Bacilli</taxon>
        <taxon>Bacillales</taxon>
        <taxon>Bacillaceae</taxon>
        <taxon>Alkalibacillus</taxon>
    </lineage>
</organism>
<protein>
    <recommendedName>
        <fullName evidence="4">Short-chain dehydrogenase</fullName>
    </recommendedName>
</protein>
<feature type="transmembrane region" description="Helical" evidence="1">
    <location>
        <begin position="7"/>
        <end position="26"/>
    </location>
</feature>
<keyword evidence="3" id="KW-1185">Reference proteome</keyword>
<evidence type="ECO:0000313" key="2">
    <source>
        <dbReference type="EMBL" id="MDQ0352503.1"/>
    </source>
</evidence>
<accession>A0ABU0DVL7</accession>
<evidence type="ECO:0000256" key="1">
    <source>
        <dbReference type="SAM" id="Phobius"/>
    </source>
</evidence>
<sequence length="61" mass="6978">MAKGMPYLFVLIVISIILFFIVTSIFETEAPAITFLLSMIVSHFILEKNEWVIDTLMALKN</sequence>